<accession>D3RYJ4</accession>
<dbReference type="eggNOG" id="arCOG00304">
    <property type="taxonomic scope" value="Archaea"/>
</dbReference>
<protein>
    <submittedName>
        <fullName evidence="2">PHP domain protein</fullName>
    </submittedName>
</protein>
<reference evidence="3" key="1">
    <citation type="submission" date="2010-02" db="EMBL/GenBank/DDBJ databases">
        <title>Complete sequence of Ferroglobus placidus DSM 10642.</title>
        <authorList>
            <consortium name="US DOE Joint Genome Institute"/>
            <person name="Lucas S."/>
            <person name="Copeland A."/>
            <person name="Lapidus A."/>
            <person name="Cheng J.-F."/>
            <person name="Bruce D."/>
            <person name="Goodwin L."/>
            <person name="Pitluck S."/>
            <person name="Saunders E."/>
            <person name="Brettin T."/>
            <person name="Detter J.C."/>
            <person name="Han C."/>
            <person name="Tapia R."/>
            <person name="Larimer F."/>
            <person name="Land M."/>
            <person name="Hauser L."/>
            <person name="Kyrpides N."/>
            <person name="Ivanova N."/>
            <person name="Holmes D."/>
            <person name="Lovley D."/>
            <person name="Kyrpides N."/>
            <person name="Anderson I.J."/>
            <person name="Woyke T."/>
        </authorList>
    </citation>
    <scope>NUCLEOTIDE SEQUENCE [LARGE SCALE GENOMIC DNA]</scope>
    <source>
        <strain evidence="3">DSM 10642 / AEDII12DO</strain>
    </source>
</reference>
<evidence type="ECO:0000313" key="3">
    <source>
        <dbReference type="Proteomes" id="UP000002613"/>
    </source>
</evidence>
<dbReference type="PANTHER" id="PTHR36928:SF1">
    <property type="entry name" value="PHOSPHATASE YCDX-RELATED"/>
    <property type="match status" value="1"/>
</dbReference>
<dbReference type="PaxDb" id="589924-Ferp_1406"/>
<dbReference type="STRING" id="589924.Ferp_1406"/>
<sequence length="212" mass="24244">MFDFHIHSTYSDGKGKIDEIVRKAMERKLKIICIADHSSEHPLGLTKKKAEKRSIEIEMAEQKYGVKVLNGIECGILENGRVEKPEFEFDLVIASIHSYLTPEEYYRRLRECIKTQEIHVLGHLHSEMVSLDGRIPEYDLEIIDLAKENCVAIEINSYHRAPPLDVIEEAGRKGLIYSIGSDAHSVERVGDVSWAKKQAEKNFRKSILDVIL</sequence>
<dbReference type="InterPro" id="IPR050243">
    <property type="entry name" value="PHP_phosphatase"/>
</dbReference>
<name>D3RYJ4_FERPA</name>
<gene>
    <name evidence="2" type="ordered locus">Ferp_1406</name>
</gene>
<dbReference type="EMBL" id="CP001899">
    <property type="protein sequence ID" value="ADC65557.1"/>
    <property type="molecule type" value="Genomic_DNA"/>
</dbReference>
<dbReference type="GO" id="GO:0008270">
    <property type="term" value="F:zinc ion binding"/>
    <property type="evidence" value="ECO:0007669"/>
    <property type="project" value="TreeGrafter"/>
</dbReference>
<reference evidence="2 3" key="2">
    <citation type="journal article" date="2011" name="Stand. Genomic Sci.">
        <title>Complete genome sequence of Ferroglobus placidus AEDII12DO.</title>
        <authorList>
            <person name="Anderson I."/>
            <person name="Risso C."/>
            <person name="Holmes D."/>
            <person name="Lucas S."/>
            <person name="Copeland A."/>
            <person name="Lapidus A."/>
            <person name="Cheng J.F."/>
            <person name="Bruce D."/>
            <person name="Goodwin L."/>
            <person name="Pitluck S."/>
            <person name="Saunders E."/>
            <person name="Brettin T."/>
            <person name="Detter J.C."/>
            <person name="Han C."/>
            <person name="Tapia R."/>
            <person name="Larimer F."/>
            <person name="Land M."/>
            <person name="Hauser L."/>
            <person name="Woyke T."/>
            <person name="Lovley D."/>
            <person name="Kyrpides N."/>
            <person name="Ivanova N."/>
        </authorList>
    </citation>
    <scope>NUCLEOTIDE SEQUENCE [LARGE SCALE GENOMIC DNA]</scope>
    <source>
        <strain evidence="3">DSM 10642 / AEDII12DO</strain>
    </source>
</reference>
<dbReference type="PANTHER" id="PTHR36928">
    <property type="entry name" value="PHOSPHATASE YCDX-RELATED"/>
    <property type="match status" value="1"/>
</dbReference>
<dbReference type="Gene3D" id="3.20.20.140">
    <property type="entry name" value="Metal-dependent hydrolases"/>
    <property type="match status" value="1"/>
</dbReference>
<dbReference type="AlphaFoldDB" id="D3RYJ4"/>
<dbReference type="InterPro" id="IPR016195">
    <property type="entry name" value="Pol/histidinol_Pase-like"/>
</dbReference>
<dbReference type="Pfam" id="PF02811">
    <property type="entry name" value="PHP"/>
    <property type="match status" value="1"/>
</dbReference>
<dbReference type="OrthoDB" id="9968at2157"/>
<proteinExistence type="predicted"/>
<dbReference type="SMART" id="SM00481">
    <property type="entry name" value="POLIIIAc"/>
    <property type="match status" value="1"/>
</dbReference>
<feature type="domain" description="Polymerase/histidinol phosphatase N-terminal" evidence="1">
    <location>
        <begin position="2"/>
        <end position="78"/>
    </location>
</feature>
<dbReference type="InterPro" id="IPR003141">
    <property type="entry name" value="Pol/His_phosphatase_N"/>
</dbReference>
<evidence type="ECO:0000259" key="1">
    <source>
        <dbReference type="SMART" id="SM00481"/>
    </source>
</evidence>
<dbReference type="HOGENOM" id="CLU_061999_1_0_2"/>
<dbReference type="Proteomes" id="UP000002613">
    <property type="component" value="Chromosome"/>
</dbReference>
<dbReference type="RefSeq" id="WP_012965900.1">
    <property type="nucleotide sequence ID" value="NC_013849.1"/>
</dbReference>
<evidence type="ECO:0000313" key="2">
    <source>
        <dbReference type="EMBL" id="ADC65557.1"/>
    </source>
</evidence>
<keyword evidence="3" id="KW-1185">Reference proteome</keyword>
<dbReference type="GO" id="GO:0042578">
    <property type="term" value="F:phosphoric ester hydrolase activity"/>
    <property type="evidence" value="ECO:0007669"/>
    <property type="project" value="TreeGrafter"/>
</dbReference>
<dbReference type="GeneID" id="8778924"/>
<dbReference type="SUPFAM" id="SSF89550">
    <property type="entry name" value="PHP domain-like"/>
    <property type="match status" value="1"/>
</dbReference>
<dbReference type="KEGG" id="fpl:Ferp_1406"/>
<dbReference type="GO" id="GO:0005829">
    <property type="term" value="C:cytosol"/>
    <property type="evidence" value="ECO:0007669"/>
    <property type="project" value="TreeGrafter"/>
</dbReference>
<dbReference type="InterPro" id="IPR004013">
    <property type="entry name" value="PHP_dom"/>
</dbReference>
<organism evidence="2 3">
    <name type="scientific">Ferroglobus placidus (strain DSM 10642 / AEDII12DO)</name>
    <dbReference type="NCBI Taxonomy" id="589924"/>
    <lineage>
        <taxon>Archaea</taxon>
        <taxon>Methanobacteriati</taxon>
        <taxon>Methanobacteriota</taxon>
        <taxon>Archaeoglobi</taxon>
        <taxon>Archaeoglobales</taxon>
        <taxon>Archaeoglobaceae</taxon>
        <taxon>Ferroglobus</taxon>
    </lineage>
</organism>